<feature type="transmembrane region" description="Helical" evidence="6">
    <location>
        <begin position="310"/>
        <end position="330"/>
    </location>
</feature>
<evidence type="ECO:0000256" key="5">
    <source>
        <dbReference type="ARBA" id="ARBA00023136"/>
    </source>
</evidence>
<reference evidence="8 9" key="1">
    <citation type="submission" date="2018-09" db="EMBL/GenBank/DDBJ databases">
        <authorList>
            <person name="Wang Z."/>
        </authorList>
    </citation>
    <scope>NUCLEOTIDE SEQUENCE [LARGE SCALE GENOMIC DNA]</scope>
    <source>
        <strain evidence="8 9">ALS 81</strain>
    </source>
</reference>
<keyword evidence="3 6" id="KW-0812">Transmembrane</keyword>
<feature type="transmembrane region" description="Helical" evidence="6">
    <location>
        <begin position="350"/>
        <end position="368"/>
    </location>
</feature>
<dbReference type="OrthoDB" id="9762978at2"/>
<feature type="domain" description="Na+/H+ antiporter NhaC-like C-terminal" evidence="7">
    <location>
        <begin position="165"/>
        <end position="491"/>
    </location>
</feature>
<feature type="transmembrane region" description="Helical" evidence="6">
    <location>
        <begin position="473"/>
        <end position="490"/>
    </location>
</feature>
<evidence type="ECO:0000256" key="3">
    <source>
        <dbReference type="ARBA" id="ARBA00022692"/>
    </source>
</evidence>
<proteinExistence type="predicted"/>
<comment type="caution">
    <text evidence="8">The sequence shown here is derived from an EMBL/GenBank/DDBJ whole genome shotgun (WGS) entry which is preliminary data.</text>
</comment>
<dbReference type="AlphaFoldDB" id="A0A420EG28"/>
<feature type="transmembrane region" description="Helical" evidence="6">
    <location>
        <begin position="496"/>
        <end position="515"/>
    </location>
</feature>
<feature type="transmembrane region" description="Helical" evidence="6">
    <location>
        <begin position="270"/>
        <end position="290"/>
    </location>
</feature>
<keyword evidence="5 6" id="KW-0472">Membrane</keyword>
<protein>
    <submittedName>
        <fullName evidence="8">Na+/H+ antiporter NhaC family protein</fullName>
    </submittedName>
</protein>
<keyword evidence="2" id="KW-1003">Cell membrane</keyword>
<gene>
    <name evidence="8" type="ORF">DBZ36_04125</name>
</gene>
<evidence type="ECO:0000256" key="6">
    <source>
        <dbReference type="SAM" id="Phobius"/>
    </source>
</evidence>
<evidence type="ECO:0000313" key="8">
    <source>
        <dbReference type="EMBL" id="RKF19662.1"/>
    </source>
</evidence>
<comment type="subcellular location">
    <subcellularLocation>
        <location evidence="1">Cell membrane</location>
        <topology evidence="1">Multi-pass membrane protein</topology>
    </subcellularLocation>
</comment>
<dbReference type="InterPro" id="IPR018461">
    <property type="entry name" value="Na/H_Antiport_NhaC-like_C"/>
</dbReference>
<keyword evidence="4 6" id="KW-1133">Transmembrane helix</keyword>
<evidence type="ECO:0000256" key="2">
    <source>
        <dbReference type="ARBA" id="ARBA00022475"/>
    </source>
</evidence>
<feature type="transmembrane region" description="Helical" evidence="6">
    <location>
        <begin position="12"/>
        <end position="45"/>
    </location>
</feature>
<feature type="transmembrane region" description="Helical" evidence="6">
    <location>
        <begin position="388"/>
        <end position="411"/>
    </location>
</feature>
<dbReference type="Proteomes" id="UP000286482">
    <property type="component" value="Unassembled WGS sequence"/>
</dbReference>
<evidence type="ECO:0000259" key="7">
    <source>
        <dbReference type="Pfam" id="PF03553"/>
    </source>
</evidence>
<feature type="transmembrane region" description="Helical" evidence="6">
    <location>
        <begin position="206"/>
        <end position="225"/>
    </location>
</feature>
<feature type="transmembrane region" description="Helical" evidence="6">
    <location>
        <begin position="161"/>
        <end position="186"/>
    </location>
</feature>
<dbReference type="PANTHER" id="PTHR43478:SF1">
    <property type="entry name" value="NA+_H+ ANTIPORTER NHAC-LIKE C-TERMINAL DOMAIN-CONTAINING PROTEIN"/>
    <property type="match status" value="1"/>
</dbReference>
<dbReference type="GO" id="GO:0005886">
    <property type="term" value="C:plasma membrane"/>
    <property type="evidence" value="ECO:0007669"/>
    <property type="project" value="UniProtKB-SubCell"/>
</dbReference>
<dbReference type="Pfam" id="PF03553">
    <property type="entry name" value="Na_H_antiporter"/>
    <property type="match status" value="1"/>
</dbReference>
<keyword evidence="9" id="KW-1185">Reference proteome</keyword>
<dbReference type="EMBL" id="RAQO01000004">
    <property type="protein sequence ID" value="RKF19662.1"/>
    <property type="molecule type" value="Genomic_DNA"/>
</dbReference>
<accession>A0A420EG28</accession>
<evidence type="ECO:0000256" key="4">
    <source>
        <dbReference type="ARBA" id="ARBA00022989"/>
    </source>
</evidence>
<dbReference type="RefSeq" id="WP_120353667.1">
    <property type="nucleotide sequence ID" value="NZ_RAQO01000004.1"/>
</dbReference>
<sequence>MQLAQYSDSALSLIAPICALLAAVITRRIILSLAIGIIVGTLFLVELDITKGGSYLGASVIGLVWSDGAINTWNVYIIGFLLLLGVMTKLMSLSGASSAFAHWASQRIKTRRGASMLTAGLSFLVFVDDYFHSLAVGNLARPITDKAQISRSKLAYLLDSTAAPVCVLMPLSSWGAYIVTIIGGLLATHAITEISPLAAFVSMIPMNFYAVFALVFALAVAYWNINLGAMRKEEQRAQSGELYDHHKGMPAGMVETDNEQVDLNAGPWGLVLPILAMTLACFSLFIITGANALDGDQGFSLMAALENTDVTLSLLLGGVVGLAVCLYFNFKQGQSLGLIANASIRGMQTMKGAILILLFAWTISGVISDLETGKYLASQIGDSIPYQLLPLIVFILSGIMAFSTGTSWGTFGIMLPIAADMAAGTNISMMLPMLAAVLAGSVFGDHCSPISDTTILSSTGAACHHLDHVATQLPYALLIAAISGFSYVVYGYSENVWIGLGFGLAVLLAVVTILVKHPRFAKHTVFNPV</sequence>
<evidence type="ECO:0000256" key="1">
    <source>
        <dbReference type="ARBA" id="ARBA00004651"/>
    </source>
</evidence>
<dbReference type="PANTHER" id="PTHR43478">
    <property type="entry name" value="NA+/H+ ANTIPORTER-RELATED"/>
    <property type="match status" value="1"/>
</dbReference>
<name>A0A420EG28_9ALTE</name>
<organism evidence="8 9">
    <name type="scientific">Alginatibacterium sediminis</name>
    <dbReference type="NCBI Taxonomy" id="2164068"/>
    <lineage>
        <taxon>Bacteria</taxon>
        <taxon>Pseudomonadati</taxon>
        <taxon>Pseudomonadota</taxon>
        <taxon>Gammaproteobacteria</taxon>
        <taxon>Alteromonadales</taxon>
        <taxon>Alteromonadaceae</taxon>
        <taxon>Alginatibacterium</taxon>
    </lineage>
</organism>
<evidence type="ECO:0000313" key="9">
    <source>
        <dbReference type="Proteomes" id="UP000286482"/>
    </source>
</evidence>